<dbReference type="GO" id="GO:0016020">
    <property type="term" value="C:membrane"/>
    <property type="evidence" value="ECO:0007669"/>
    <property type="project" value="UniProtKB-SubCell"/>
</dbReference>
<name>A0A2N3N363_9PEZI</name>
<evidence type="ECO:0000313" key="8">
    <source>
        <dbReference type="EMBL" id="PKS06871.1"/>
    </source>
</evidence>
<dbReference type="GO" id="GO:0035673">
    <property type="term" value="F:oligopeptide transmembrane transporter activity"/>
    <property type="evidence" value="ECO:0007669"/>
    <property type="project" value="InterPro"/>
</dbReference>
<dbReference type="VEuPathDB" id="FungiDB:jhhlp_006947"/>
<dbReference type="EMBL" id="NLAX01001033">
    <property type="protein sequence ID" value="PKS06871.1"/>
    <property type="molecule type" value="Genomic_DNA"/>
</dbReference>
<evidence type="ECO:0000256" key="7">
    <source>
        <dbReference type="SAM" id="Phobius"/>
    </source>
</evidence>
<proteinExistence type="inferred from homology"/>
<evidence type="ECO:0000256" key="1">
    <source>
        <dbReference type="ARBA" id="ARBA00004141"/>
    </source>
</evidence>
<reference evidence="8 9" key="1">
    <citation type="journal article" date="2017" name="G3 (Bethesda)">
        <title>First Draft Genome Sequence of the Pathogenic Fungus Lomentospora prolificans (Formerly Scedosporium prolificans).</title>
        <authorList>
            <person name="Luo R."/>
            <person name="Zimin A."/>
            <person name="Workman R."/>
            <person name="Fan Y."/>
            <person name="Pertea G."/>
            <person name="Grossman N."/>
            <person name="Wear M.P."/>
            <person name="Jia B."/>
            <person name="Miller H."/>
            <person name="Casadevall A."/>
            <person name="Timp W."/>
            <person name="Zhang S.X."/>
            <person name="Salzberg S.L."/>
        </authorList>
    </citation>
    <scope>NUCLEOTIDE SEQUENCE [LARGE SCALE GENOMIC DNA]</scope>
    <source>
        <strain evidence="8 9">JHH-5317</strain>
    </source>
</reference>
<organism evidence="8 9">
    <name type="scientific">Lomentospora prolificans</name>
    <dbReference type="NCBI Taxonomy" id="41688"/>
    <lineage>
        <taxon>Eukaryota</taxon>
        <taxon>Fungi</taxon>
        <taxon>Dikarya</taxon>
        <taxon>Ascomycota</taxon>
        <taxon>Pezizomycotina</taxon>
        <taxon>Sordariomycetes</taxon>
        <taxon>Hypocreomycetidae</taxon>
        <taxon>Microascales</taxon>
        <taxon>Microascaceae</taxon>
        <taxon>Lomentospora</taxon>
    </lineage>
</organism>
<feature type="transmembrane region" description="Helical" evidence="7">
    <location>
        <begin position="36"/>
        <end position="61"/>
    </location>
</feature>
<comment type="caution">
    <text evidence="8">The sequence shown here is derived from an EMBL/GenBank/DDBJ whole genome shotgun (WGS) entry which is preliminary data.</text>
</comment>
<comment type="similarity">
    <text evidence="2">Belongs to the oligopeptide OPT transporter family.</text>
</comment>
<dbReference type="STRING" id="41688.A0A2N3N363"/>
<evidence type="ECO:0000256" key="3">
    <source>
        <dbReference type="ARBA" id="ARBA00022448"/>
    </source>
</evidence>
<evidence type="ECO:0000256" key="4">
    <source>
        <dbReference type="ARBA" id="ARBA00022692"/>
    </source>
</evidence>
<accession>A0A2N3N363</accession>
<evidence type="ECO:0000256" key="5">
    <source>
        <dbReference type="ARBA" id="ARBA00022989"/>
    </source>
</evidence>
<dbReference type="InParanoid" id="A0A2N3N363"/>
<dbReference type="Proteomes" id="UP000233524">
    <property type="component" value="Unassembled WGS sequence"/>
</dbReference>
<keyword evidence="3" id="KW-0813">Transport</keyword>
<dbReference type="InterPro" id="IPR004813">
    <property type="entry name" value="OPT"/>
</dbReference>
<keyword evidence="9" id="KW-1185">Reference proteome</keyword>
<sequence>MAKEWAIGTGILFATTTMARMATLGKRWRAIIPGGVAVAVGMYNVPSFTLARAIGGIFSWYWQAVLTKPSTPLIIMASVSGLFRGTVRAVTKTHTRKGFILGEGFLSIVNLILESLQNRQA</sequence>
<keyword evidence="4 7" id="KW-0812">Transmembrane</keyword>
<gene>
    <name evidence="8" type="ORF">jhhlp_006947</name>
</gene>
<evidence type="ECO:0000256" key="2">
    <source>
        <dbReference type="ARBA" id="ARBA00008807"/>
    </source>
</evidence>
<dbReference type="AlphaFoldDB" id="A0A2N3N363"/>
<keyword evidence="5 7" id="KW-1133">Transmembrane helix</keyword>
<dbReference type="Pfam" id="PF03169">
    <property type="entry name" value="OPT"/>
    <property type="match status" value="1"/>
</dbReference>
<evidence type="ECO:0000256" key="6">
    <source>
        <dbReference type="ARBA" id="ARBA00023136"/>
    </source>
</evidence>
<comment type="subcellular location">
    <subcellularLocation>
        <location evidence="1">Membrane</location>
        <topology evidence="1">Multi-pass membrane protein</topology>
    </subcellularLocation>
</comment>
<protein>
    <submittedName>
        <fullName evidence="8">Uncharacterized protein</fullName>
    </submittedName>
</protein>
<keyword evidence="6 7" id="KW-0472">Membrane</keyword>
<dbReference type="OrthoDB" id="627262at2759"/>
<evidence type="ECO:0000313" key="9">
    <source>
        <dbReference type="Proteomes" id="UP000233524"/>
    </source>
</evidence>